<dbReference type="OrthoDB" id="70770at2759"/>
<dbReference type="Pfam" id="PF01504">
    <property type="entry name" value="PIP5K"/>
    <property type="match status" value="1"/>
</dbReference>
<dbReference type="Gene3D" id="3.30.810.10">
    <property type="entry name" value="2-Layer Sandwich"/>
    <property type="match status" value="1"/>
</dbReference>
<dbReference type="InterPro" id="IPR027484">
    <property type="entry name" value="PInositol-4-P-5-kinase_N"/>
</dbReference>
<dbReference type="GO" id="GO:0005886">
    <property type="term" value="C:plasma membrane"/>
    <property type="evidence" value="ECO:0000318"/>
    <property type="project" value="GO_Central"/>
</dbReference>
<evidence type="ECO:0000256" key="3">
    <source>
        <dbReference type="ARBA" id="ARBA00022741"/>
    </source>
</evidence>
<evidence type="ECO:0000256" key="5">
    <source>
        <dbReference type="ARBA" id="ARBA00022840"/>
    </source>
</evidence>
<keyword evidence="5 6" id="KW-0067">ATP-binding</keyword>
<dbReference type="OMA" id="PPHEMAG"/>
<dbReference type="PROSITE" id="PS51455">
    <property type="entry name" value="PIPK"/>
    <property type="match status" value="1"/>
</dbReference>
<dbReference type="EC" id="2.7.1.68" evidence="6"/>
<dbReference type="Gene3D" id="2.20.110.10">
    <property type="entry name" value="Histone H3 K4-specific methyltransferase SET7/9 N-terminal domain"/>
    <property type="match status" value="3"/>
</dbReference>
<protein>
    <recommendedName>
        <fullName evidence="6">Phosphatidylinositol 4-phosphate 5-kinase</fullName>
        <ecNumber evidence="6">2.7.1.68</ecNumber>
    </recommendedName>
</protein>
<dbReference type="FunFam" id="3.30.800.10:FF:000003">
    <property type="entry name" value="Phosphatidylinositol 4-phosphate 5-kinase"/>
    <property type="match status" value="1"/>
</dbReference>
<feature type="compositionally biased region" description="Polar residues" evidence="7">
    <location>
        <begin position="1"/>
        <end position="13"/>
    </location>
</feature>
<dbReference type="InterPro" id="IPR023610">
    <property type="entry name" value="PInositol-4/5-P-5/4-kinase"/>
</dbReference>
<dbReference type="CDD" id="cd17302">
    <property type="entry name" value="PIPKc_AtPIP5K_like"/>
    <property type="match status" value="1"/>
</dbReference>
<proteinExistence type="predicted"/>
<dbReference type="SMART" id="SM00330">
    <property type="entry name" value="PIPKc"/>
    <property type="match status" value="1"/>
</dbReference>
<keyword evidence="10" id="KW-1185">Reference proteome</keyword>
<name>A0A0K9Q165_ZOSMR</name>
<dbReference type="SUPFAM" id="SSF56104">
    <property type="entry name" value="SAICAR synthase-like"/>
    <property type="match status" value="1"/>
</dbReference>
<keyword evidence="4 6" id="KW-0418">Kinase</keyword>
<dbReference type="STRING" id="29655.A0A0K9Q165"/>
<organism evidence="9 10">
    <name type="scientific">Zostera marina</name>
    <name type="common">Eelgrass</name>
    <dbReference type="NCBI Taxonomy" id="29655"/>
    <lineage>
        <taxon>Eukaryota</taxon>
        <taxon>Viridiplantae</taxon>
        <taxon>Streptophyta</taxon>
        <taxon>Embryophyta</taxon>
        <taxon>Tracheophyta</taxon>
        <taxon>Spermatophyta</taxon>
        <taxon>Magnoliopsida</taxon>
        <taxon>Liliopsida</taxon>
        <taxon>Zosteraceae</taxon>
        <taxon>Zostera</taxon>
    </lineage>
</organism>
<dbReference type="Gene3D" id="3.30.800.10">
    <property type="entry name" value="Phosphatidylinositol Phosphate Kinase II Beta"/>
    <property type="match status" value="1"/>
</dbReference>
<feature type="domain" description="PIPK" evidence="8">
    <location>
        <begin position="361"/>
        <end position="775"/>
    </location>
</feature>
<dbReference type="EMBL" id="LFYR01000391">
    <property type="protein sequence ID" value="KMZ74195.1"/>
    <property type="molecule type" value="Genomic_DNA"/>
</dbReference>
<dbReference type="InterPro" id="IPR003409">
    <property type="entry name" value="MORN"/>
</dbReference>
<dbReference type="GO" id="GO:0046854">
    <property type="term" value="P:phosphatidylinositol phosphate biosynthetic process"/>
    <property type="evidence" value="ECO:0000318"/>
    <property type="project" value="GO_Central"/>
</dbReference>
<keyword evidence="2" id="KW-0677">Repeat</keyword>
<comment type="caution">
    <text evidence="9">The sequence shown here is derived from an EMBL/GenBank/DDBJ whole genome shotgun (WGS) entry which is preliminary data.</text>
</comment>
<dbReference type="InterPro" id="IPR017163">
    <property type="entry name" value="PIno-4-P-5_kinase_pln"/>
</dbReference>
<dbReference type="PIRSF" id="PIRSF037274">
    <property type="entry name" value="PIP5K_plant_prd"/>
    <property type="match status" value="1"/>
</dbReference>
<accession>A0A0K9Q165</accession>
<evidence type="ECO:0000313" key="9">
    <source>
        <dbReference type="EMBL" id="KMZ74195.1"/>
    </source>
</evidence>
<comment type="catalytic activity">
    <reaction evidence="6">
        <text>a 1,2-diacyl-sn-glycero-3-phospho-(1D-myo-inositol 4-phosphate) + ATP = a 1,2-diacyl-sn-glycero-3-phospho-(1D-myo-inositol-4,5-bisphosphate) + ADP + H(+)</text>
        <dbReference type="Rhea" id="RHEA:14425"/>
        <dbReference type="ChEBI" id="CHEBI:15378"/>
        <dbReference type="ChEBI" id="CHEBI:30616"/>
        <dbReference type="ChEBI" id="CHEBI:58178"/>
        <dbReference type="ChEBI" id="CHEBI:58456"/>
        <dbReference type="ChEBI" id="CHEBI:456216"/>
        <dbReference type="EC" id="2.7.1.68"/>
    </reaction>
</comment>
<evidence type="ECO:0000259" key="8">
    <source>
        <dbReference type="PROSITE" id="PS51455"/>
    </source>
</evidence>
<evidence type="ECO:0000256" key="6">
    <source>
        <dbReference type="PIRNR" id="PIRNR037274"/>
    </source>
</evidence>
<evidence type="ECO:0000256" key="2">
    <source>
        <dbReference type="ARBA" id="ARBA00022737"/>
    </source>
</evidence>
<dbReference type="GO" id="GO:0016308">
    <property type="term" value="F:1-phosphatidylinositol-4-phosphate 5-kinase activity"/>
    <property type="evidence" value="ECO:0000318"/>
    <property type="project" value="GO_Central"/>
</dbReference>
<sequence length="779" mass="88083">MHVKTSQGDSQVIQPPPEITSPTFATNPFNGNYQLPDGGSYFGTLSENMPEGIGRYSWKDGTVYTGGWRKGMMCGNGKIIWPSGCSYDGEFLGGYIHGTGTYSKPNGMSYIGRWRLNVKHGLGRQRFSNGDTFEGSWMQGVIEGMGKYSWANGNVFIGDMNAGKMCGKGTLSFVNGDEYEGNWFNGMMHGFGVYTWNTGGCYVGTWTGGLKDGKGTFYPRNSRFPAIQELYINALRKRGLLPSLKRSINGKSIRKSEQGSSKSGGGMFSEQEFCLERRWSVEVAIEKAIAHDSDGSLSVGENNRNFSSDAPILEREYMQGVLISELVVNPKFSSSSSKRRRKLEKKLVKDIKRPGETIIKGHRSYDLMLSLQLGIRYSVGKITPIQQREVGASDFDRRASFWMSFPKQGSQLTPSHYADDFKWKDYCPIIFRNLRGMFKIDAADYMMSICGTTALRQLSSPGKSGSVFFLSQDDRFMIKTLRRSEVKVLLRMLPNYYHHVRSYDNTLITKFFGLHRVKPSSGQKFRFVVMGNMFCTALRIHRRFDLKGSSLGRSSDKVEIDENTTLKDLDLDYAYYLEPSWREELLKQIEIDSKFLEMQQIMDYSMLLGVHYRAPQHLQRSLMTETLSSVAEEDVMVDETENLYPQGLVLVPRGRGCYENSAVVGSHIRGNRLRASAVGDEEVDLLVPDTARLQILLAVNMPARAEHIPTTGDDLFHEVYDVVLYLGIIDILQKYNLKKKIEHACKSVQFDSLSISAVNPTFYNSRFLDFIRKVFPENN</sequence>
<dbReference type="AlphaFoldDB" id="A0A0K9Q165"/>
<feature type="region of interest" description="Disordered" evidence="7">
    <location>
        <begin position="1"/>
        <end position="25"/>
    </location>
</feature>
<dbReference type="InterPro" id="IPR027483">
    <property type="entry name" value="PInositol-4-P-4/5-kinase_C_sf"/>
</dbReference>
<evidence type="ECO:0000313" key="10">
    <source>
        <dbReference type="Proteomes" id="UP000036987"/>
    </source>
</evidence>
<dbReference type="PANTHER" id="PTHR23086:SF8">
    <property type="entry name" value="PHOSPHATIDYLINOSITOL 5-PHOSPHATE 4-KINASE, ISOFORM A"/>
    <property type="match status" value="1"/>
</dbReference>
<keyword evidence="1 6" id="KW-0808">Transferase</keyword>
<dbReference type="GO" id="GO:0005524">
    <property type="term" value="F:ATP binding"/>
    <property type="evidence" value="ECO:0007669"/>
    <property type="project" value="UniProtKB-UniRule"/>
</dbReference>
<dbReference type="PANTHER" id="PTHR23086">
    <property type="entry name" value="PHOSPHATIDYLINOSITOL-4-PHOSPHATE 5-KINASE"/>
    <property type="match status" value="1"/>
</dbReference>
<evidence type="ECO:0000256" key="4">
    <source>
        <dbReference type="ARBA" id="ARBA00022777"/>
    </source>
</evidence>
<dbReference type="SMART" id="SM00698">
    <property type="entry name" value="MORN"/>
    <property type="match status" value="8"/>
</dbReference>
<evidence type="ECO:0000256" key="7">
    <source>
        <dbReference type="SAM" id="MobiDB-lite"/>
    </source>
</evidence>
<dbReference type="InterPro" id="IPR002498">
    <property type="entry name" value="PInositol-4-P-4/5-kinase_core"/>
</dbReference>
<dbReference type="Pfam" id="PF02493">
    <property type="entry name" value="MORN"/>
    <property type="match status" value="8"/>
</dbReference>
<dbReference type="Proteomes" id="UP000036987">
    <property type="component" value="Unassembled WGS sequence"/>
</dbReference>
<gene>
    <name evidence="9" type="ORF">ZOSMA_133G00450</name>
</gene>
<dbReference type="SUPFAM" id="SSF82185">
    <property type="entry name" value="Histone H3 K4-specific methyltransferase SET7/9 N-terminal domain"/>
    <property type="match status" value="1"/>
</dbReference>
<evidence type="ECO:0000256" key="1">
    <source>
        <dbReference type="ARBA" id="ARBA00022679"/>
    </source>
</evidence>
<keyword evidence="3 6" id="KW-0547">Nucleotide-binding</keyword>
<reference evidence="10" key="1">
    <citation type="journal article" date="2016" name="Nature">
        <title>The genome of the seagrass Zostera marina reveals angiosperm adaptation to the sea.</title>
        <authorList>
            <person name="Olsen J.L."/>
            <person name="Rouze P."/>
            <person name="Verhelst B."/>
            <person name="Lin Y.-C."/>
            <person name="Bayer T."/>
            <person name="Collen J."/>
            <person name="Dattolo E."/>
            <person name="De Paoli E."/>
            <person name="Dittami S."/>
            <person name="Maumus F."/>
            <person name="Michel G."/>
            <person name="Kersting A."/>
            <person name="Lauritano C."/>
            <person name="Lohaus R."/>
            <person name="Toepel M."/>
            <person name="Tonon T."/>
            <person name="Vanneste K."/>
            <person name="Amirebrahimi M."/>
            <person name="Brakel J."/>
            <person name="Bostroem C."/>
            <person name="Chovatia M."/>
            <person name="Grimwood J."/>
            <person name="Jenkins J.W."/>
            <person name="Jueterbock A."/>
            <person name="Mraz A."/>
            <person name="Stam W.T."/>
            <person name="Tice H."/>
            <person name="Bornberg-Bauer E."/>
            <person name="Green P.J."/>
            <person name="Pearson G.A."/>
            <person name="Procaccini G."/>
            <person name="Duarte C.M."/>
            <person name="Schmutz J."/>
            <person name="Reusch T.B.H."/>
            <person name="Van de Peer Y."/>
        </authorList>
    </citation>
    <scope>NUCLEOTIDE SEQUENCE [LARGE SCALE GENOMIC DNA]</scope>
    <source>
        <strain evidence="10">cv. Finnish</strain>
    </source>
</reference>